<dbReference type="Pfam" id="PF13338">
    <property type="entry name" value="AbiEi_4"/>
    <property type="match status" value="1"/>
</dbReference>
<organism evidence="3 4">
    <name type="scientific">Microterricola gilva</name>
    <dbReference type="NCBI Taxonomy" id="393267"/>
    <lineage>
        <taxon>Bacteria</taxon>
        <taxon>Bacillati</taxon>
        <taxon>Actinomycetota</taxon>
        <taxon>Actinomycetes</taxon>
        <taxon>Micrococcales</taxon>
        <taxon>Microbacteriaceae</taxon>
        <taxon>Microterricola</taxon>
    </lineage>
</organism>
<dbReference type="EMBL" id="SHLC01000001">
    <property type="protein sequence ID" value="RZU66464.1"/>
    <property type="molecule type" value="Genomic_DNA"/>
</dbReference>
<feature type="region of interest" description="Disordered" evidence="1">
    <location>
        <begin position="345"/>
        <end position="386"/>
    </location>
</feature>
<protein>
    <recommendedName>
        <fullName evidence="2">AbiEi antitoxin N-terminal domain-containing protein</fullName>
    </recommendedName>
</protein>
<evidence type="ECO:0000259" key="2">
    <source>
        <dbReference type="Pfam" id="PF13338"/>
    </source>
</evidence>
<evidence type="ECO:0000256" key="1">
    <source>
        <dbReference type="SAM" id="MobiDB-lite"/>
    </source>
</evidence>
<evidence type="ECO:0000313" key="3">
    <source>
        <dbReference type="EMBL" id="RZU66464.1"/>
    </source>
</evidence>
<accession>A0A4Q8AP94</accession>
<feature type="domain" description="AbiEi antitoxin N-terminal" evidence="2">
    <location>
        <begin position="6"/>
        <end position="51"/>
    </location>
</feature>
<sequence>MIDTLELLSALDGGLISVVMLRDAGVSSRWLERLVATGVLTRVRRGAFVLTSVWRTMWPNERYRLFVRATVASSPRALVVSHLSAAVMHGLPLVGEWPQTLHVLDAGAGGGASSRLMTSHRSVPESDTVLIDGVRVTALARTLADIAIAETLERSVPALDAGLHSARVAANTVARLRGVPWGSEEMAALAQLAEHGLREQLSEELELLAPRRWRLRAERAIGFANGLADGAGESLSRVRFVELGFEIPELQVRFDGADGRDAFVDCFWRGVRKGGEFDGNHKYMRGVILKPGQDPGEIVFAEKRREDALRTQLNSMARWVWDEVLPARTFFRFLTEHDVPRAQVRAQMPRRTPSRPSVPASAISLRPATPLQPVPESGPAKAAGAR</sequence>
<dbReference type="InterPro" id="IPR025159">
    <property type="entry name" value="AbiEi_N"/>
</dbReference>
<reference evidence="3 4" key="1">
    <citation type="submission" date="2019-02" db="EMBL/GenBank/DDBJ databases">
        <title>Sequencing the genomes of 1000 actinobacteria strains.</title>
        <authorList>
            <person name="Klenk H.-P."/>
        </authorList>
    </citation>
    <scope>NUCLEOTIDE SEQUENCE [LARGE SCALE GENOMIC DNA]</scope>
    <source>
        <strain evidence="3 4">DSM 18319</strain>
    </source>
</reference>
<dbReference type="AlphaFoldDB" id="A0A4Q8AP94"/>
<keyword evidence="4" id="KW-1185">Reference proteome</keyword>
<evidence type="ECO:0000313" key="4">
    <source>
        <dbReference type="Proteomes" id="UP000291483"/>
    </source>
</evidence>
<proteinExistence type="predicted"/>
<dbReference type="Proteomes" id="UP000291483">
    <property type="component" value="Unassembled WGS sequence"/>
</dbReference>
<gene>
    <name evidence="3" type="ORF">EV379_2822</name>
</gene>
<comment type="caution">
    <text evidence="3">The sequence shown here is derived from an EMBL/GenBank/DDBJ whole genome shotgun (WGS) entry which is preliminary data.</text>
</comment>
<name>A0A4Q8AP94_9MICO</name>